<dbReference type="Proteomes" id="UP000031737">
    <property type="component" value="Unassembled WGS sequence"/>
</dbReference>
<sequence>MQHTPRGEREFCPPPCSAVPMAASLLAAGEQREARQSKRARNDTKQKNKTKPRVVIQQAELPVLLRACGWS</sequence>
<evidence type="ECO:0000256" key="1">
    <source>
        <dbReference type="SAM" id="MobiDB-lite"/>
    </source>
</evidence>
<evidence type="ECO:0000313" key="3">
    <source>
        <dbReference type="Proteomes" id="UP000031737"/>
    </source>
</evidence>
<evidence type="ECO:0000313" key="2">
    <source>
        <dbReference type="EMBL" id="ESL04797.1"/>
    </source>
</evidence>
<feature type="region of interest" description="Disordered" evidence="1">
    <location>
        <begin position="28"/>
        <end position="54"/>
    </location>
</feature>
<keyword evidence="3" id="KW-1185">Reference proteome</keyword>
<reference evidence="2 3" key="1">
    <citation type="submission" date="2013-07" db="EMBL/GenBank/DDBJ databases">
        <authorList>
            <person name="Stoco P.H."/>
            <person name="Wagner G."/>
            <person name="Gerber A."/>
            <person name="Zaha A."/>
            <person name="Thompson C."/>
            <person name="Bartholomeu D.C."/>
            <person name="Luckemeyer D.D."/>
            <person name="Bahia D."/>
            <person name="Loreto E."/>
            <person name="Prestes E.B."/>
            <person name="Lima F.M."/>
            <person name="Rodrigues-Luiz G."/>
            <person name="Vallejo G.A."/>
            <person name="Filho J.F."/>
            <person name="Monteiro K.M."/>
            <person name="Tyler K.M."/>
            <person name="de Almeida L.G."/>
            <person name="Ortiz M.F."/>
            <person name="Siervo M.A."/>
            <person name="de Moraes M.H."/>
            <person name="Cunha O.L."/>
            <person name="Mendonca-Neto R."/>
            <person name="Silva R."/>
            <person name="Teixeira S.M."/>
            <person name="Murta S.M."/>
            <person name="Sincero T.C."/>
            <person name="Mendes T.A."/>
            <person name="Urmenyi T.P."/>
            <person name="Silva V.G."/>
            <person name="da Rocha W.D."/>
            <person name="Andersson B."/>
            <person name="Romanha A.J."/>
            <person name="Steindel M."/>
            <person name="de Vasconcelos A.T."/>
            <person name="Grisard E.C."/>
        </authorList>
    </citation>
    <scope>NUCLEOTIDE SEQUENCE [LARGE SCALE GENOMIC DNA]</scope>
    <source>
        <strain evidence="2 3">SC58</strain>
    </source>
</reference>
<name>A0A061IUP6_TRYRA</name>
<dbReference type="AlphaFoldDB" id="A0A061IUP6"/>
<accession>A0A061IUP6</accession>
<organism evidence="2 3">
    <name type="scientific">Trypanosoma rangeli SC58</name>
    <dbReference type="NCBI Taxonomy" id="429131"/>
    <lineage>
        <taxon>Eukaryota</taxon>
        <taxon>Discoba</taxon>
        <taxon>Euglenozoa</taxon>
        <taxon>Kinetoplastea</taxon>
        <taxon>Metakinetoplastina</taxon>
        <taxon>Trypanosomatida</taxon>
        <taxon>Trypanosomatidae</taxon>
        <taxon>Trypanosoma</taxon>
        <taxon>Herpetosoma</taxon>
    </lineage>
</organism>
<comment type="caution">
    <text evidence="2">The sequence shown here is derived from an EMBL/GenBank/DDBJ whole genome shotgun (WGS) entry which is preliminary data.</text>
</comment>
<proteinExistence type="predicted"/>
<dbReference type="VEuPathDB" id="TriTrypDB:TRSC58_07681"/>
<gene>
    <name evidence="2" type="ORF">TRSC58_07681</name>
</gene>
<feature type="compositionally biased region" description="Basic and acidic residues" evidence="1">
    <location>
        <begin position="30"/>
        <end position="46"/>
    </location>
</feature>
<protein>
    <submittedName>
        <fullName evidence="2">Uncharacterized protein</fullName>
    </submittedName>
</protein>
<dbReference type="EMBL" id="AUPL01008685">
    <property type="protein sequence ID" value="ESL04797.1"/>
    <property type="molecule type" value="Genomic_DNA"/>
</dbReference>